<dbReference type="InterPro" id="IPR005475">
    <property type="entry name" value="Transketolase-like_Pyr-bd"/>
</dbReference>
<dbReference type="SUPFAM" id="SSF52518">
    <property type="entry name" value="Thiamin diphosphate-binding fold (THDP-binding)"/>
    <property type="match status" value="1"/>
</dbReference>
<keyword evidence="12" id="KW-0414">Isoprene biosynthesis</keyword>
<keyword evidence="8" id="KW-0479">Metal-binding</keyword>
<dbReference type="OrthoDB" id="9803371at2"/>
<dbReference type="Pfam" id="PF02780">
    <property type="entry name" value="Transketolase_C"/>
    <property type="match status" value="1"/>
</dbReference>
<dbReference type="AlphaFoldDB" id="A0A2V3VI66"/>
<evidence type="ECO:0000256" key="4">
    <source>
        <dbReference type="ARBA" id="ARBA00011081"/>
    </source>
</evidence>
<comment type="subunit">
    <text evidence="5">Homodimer.</text>
</comment>
<evidence type="ECO:0000256" key="2">
    <source>
        <dbReference type="ARBA" id="ARBA00001964"/>
    </source>
</evidence>
<evidence type="ECO:0000256" key="6">
    <source>
        <dbReference type="ARBA" id="ARBA00013150"/>
    </source>
</evidence>
<dbReference type="PANTHER" id="PTHR43322">
    <property type="entry name" value="1-D-DEOXYXYLULOSE 5-PHOSPHATE SYNTHASE-RELATED"/>
    <property type="match status" value="1"/>
</dbReference>
<accession>A0A2V3VI66</accession>
<feature type="domain" description="Transketolase-like pyrimidine-binding" evidence="13">
    <location>
        <begin position="5"/>
        <end position="171"/>
    </location>
</feature>
<protein>
    <recommendedName>
        <fullName evidence="6">1-deoxy-D-xylulose-5-phosphate synthase</fullName>
        <ecNumber evidence="6">2.2.1.7</ecNumber>
    </recommendedName>
</protein>
<keyword evidence="11" id="KW-0786">Thiamine pyrophosphate</keyword>
<dbReference type="CDD" id="cd07033">
    <property type="entry name" value="TPP_PYR_DXS_TK_like"/>
    <property type="match status" value="1"/>
</dbReference>
<dbReference type="Proteomes" id="UP000247978">
    <property type="component" value="Unassembled WGS sequence"/>
</dbReference>
<keyword evidence="15" id="KW-1185">Reference proteome</keyword>
<evidence type="ECO:0000256" key="5">
    <source>
        <dbReference type="ARBA" id="ARBA00011738"/>
    </source>
</evidence>
<evidence type="ECO:0000256" key="1">
    <source>
        <dbReference type="ARBA" id="ARBA00001946"/>
    </source>
</evidence>
<dbReference type="SMART" id="SM00861">
    <property type="entry name" value="Transket_pyr"/>
    <property type="match status" value="1"/>
</dbReference>
<evidence type="ECO:0000256" key="8">
    <source>
        <dbReference type="ARBA" id="ARBA00022723"/>
    </source>
</evidence>
<comment type="cofactor">
    <cofactor evidence="2">
        <name>thiamine diphosphate</name>
        <dbReference type="ChEBI" id="CHEBI:58937"/>
    </cofactor>
</comment>
<dbReference type="GO" id="GO:0016114">
    <property type="term" value="P:terpenoid biosynthetic process"/>
    <property type="evidence" value="ECO:0007669"/>
    <property type="project" value="InterPro"/>
</dbReference>
<evidence type="ECO:0000259" key="13">
    <source>
        <dbReference type="SMART" id="SM00861"/>
    </source>
</evidence>
<dbReference type="EMBL" id="QJJQ01000024">
    <property type="protein sequence ID" value="PXW80894.1"/>
    <property type="molecule type" value="Genomic_DNA"/>
</dbReference>
<dbReference type="Gene3D" id="3.40.50.970">
    <property type="match status" value="1"/>
</dbReference>
<dbReference type="SUPFAM" id="SSF52922">
    <property type="entry name" value="TK C-terminal domain-like"/>
    <property type="match status" value="1"/>
</dbReference>
<organism evidence="14 15">
    <name type="scientific">Pseudogracilibacillus auburnensis</name>
    <dbReference type="NCBI Taxonomy" id="1494959"/>
    <lineage>
        <taxon>Bacteria</taxon>
        <taxon>Bacillati</taxon>
        <taxon>Bacillota</taxon>
        <taxon>Bacilli</taxon>
        <taxon>Bacillales</taxon>
        <taxon>Bacillaceae</taxon>
        <taxon>Pseudogracilibacillus</taxon>
    </lineage>
</organism>
<gene>
    <name evidence="14" type="ORF">DFR56_1242</name>
</gene>
<evidence type="ECO:0000256" key="11">
    <source>
        <dbReference type="ARBA" id="ARBA00023052"/>
    </source>
</evidence>
<keyword evidence="7" id="KW-0808">Transferase</keyword>
<dbReference type="InterPro" id="IPR009014">
    <property type="entry name" value="Transketo_C/PFOR_II"/>
</dbReference>
<evidence type="ECO:0000256" key="9">
    <source>
        <dbReference type="ARBA" id="ARBA00022842"/>
    </source>
</evidence>
<keyword evidence="9" id="KW-0460">Magnesium</keyword>
<proteinExistence type="inferred from homology"/>
<comment type="caution">
    <text evidence="14">The sequence shown here is derived from an EMBL/GenBank/DDBJ whole genome shotgun (WGS) entry which is preliminary data.</text>
</comment>
<dbReference type="RefSeq" id="WP_158525757.1">
    <property type="nucleotide sequence ID" value="NZ_JBHUHB010000001.1"/>
</dbReference>
<name>A0A2V3VI66_9BACI</name>
<evidence type="ECO:0000313" key="14">
    <source>
        <dbReference type="EMBL" id="PXW80894.1"/>
    </source>
</evidence>
<dbReference type="EC" id="2.2.1.7" evidence="6"/>
<dbReference type="InterPro" id="IPR029061">
    <property type="entry name" value="THDP-binding"/>
</dbReference>
<comment type="cofactor">
    <cofactor evidence="1">
        <name>Mg(2+)</name>
        <dbReference type="ChEBI" id="CHEBI:18420"/>
    </cofactor>
</comment>
<dbReference type="InterPro" id="IPR033248">
    <property type="entry name" value="Transketolase_C"/>
</dbReference>
<comment type="pathway">
    <text evidence="3">Metabolic intermediate biosynthesis; 1-deoxy-D-xylulose 5-phosphate biosynthesis; 1-deoxy-D-xylulose 5-phosphate from D-glyceraldehyde 3-phosphate and pyruvate: step 1/1.</text>
</comment>
<evidence type="ECO:0000256" key="10">
    <source>
        <dbReference type="ARBA" id="ARBA00022977"/>
    </source>
</evidence>
<evidence type="ECO:0000256" key="3">
    <source>
        <dbReference type="ARBA" id="ARBA00004980"/>
    </source>
</evidence>
<evidence type="ECO:0000256" key="12">
    <source>
        <dbReference type="ARBA" id="ARBA00023229"/>
    </source>
</evidence>
<dbReference type="Pfam" id="PF02779">
    <property type="entry name" value="Transket_pyr"/>
    <property type="match status" value="1"/>
</dbReference>
<dbReference type="InterPro" id="IPR005477">
    <property type="entry name" value="Dxylulose-5-P_synthase"/>
</dbReference>
<comment type="similarity">
    <text evidence="4">Belongs to the transketolase family. DXPS subfamily.</text>
</comment>
<evidence type="ECO:0000313" key="15">
    <source>
        <dbReference type="Proteomes" id="UP000247978"/>
    </source>
</evidence>
<dbReference type="GO" id="GO:0005829">
    <property type="term" value="C:cytosol"/>
    <property type="evidence" value="ECO:0007669"/>
    <property type="project" value="TreeGrafter"/>
</dbReference>
<dbReference type="Gene3D" id="3.40.50.920">
    <property type="match status" value="1"/>
</dbReference>
<dbReference type="PANTHER" id="PTHR43322:SF5">
    <property type="entry name" value="1-DEOXY-D-XYLULOSE-5-PHOSPHATE SYNTHASE, CHLOROPLASTIC"/>
    <property type="match status" value="1"/>
</dbReference>
<dbReference type="GO" id="GO:0009228">
    <property type="term" value="P:thiamine biosynthetic process"/>
    <property type="evidence" value="ECO:0007669"/>
    <property type="project" value="UniProtKB-KW"/>
</dbReference>
<evidence type="ECO:0000256" key="7">
    <source>
        <dbReference type="ARBA" id="ARBA00022679"/>
    </source>
</evidence>
<dbReference type="GO" id="GO:0019288">
    <property type="term" value="P:isopentenyl diphosphate biosynthetic process, methylerythritol 4-phosphate pathway"/>
    <property type="evidence" value="ECO:0007669"/>
    <property type="project" value="TreeGrafter"/>
</dbReference>
<sequence length="316" mass="34936">MNKTKSMRNAFGENLANMAFNDEKIVALDGDLGNSTRLSYVEEKKRSAFLQMGIAEQNMVSVAAGLAATGMKPWACSFGAFMTRRAYDQIVVQVDQPNLNVKLVGAYAGLLTSNTGKSHHSLEDIALMQTLPNMTVIAPGDAREVVRAMEAIASFDGPVYLRLSRDETLDFLPGTDKEFEIGKGQLIEKGEKIAVLATGSMSSRVYKAIEQLKDYGIQLTFAHIPTIKPLDKELILSLAKTHSHFITVEEHFIRSGFGASIAQLTSEHHPLFVKKIGIEDTYSQCGKDADLLSYHCLSTSQLLENIRFIYEEVQHE</sequence>
<keyword evidence="10" id="KW-0784">Thiamine biosynthesis</keyword>
<reference evidence="14 15" key="1">
    <citation type="submission" date="2018-05" db="EMBL/GenBank/DDBJ databases">
        <title>Genomic Encyclopedia of Type Strains, Phase IV (KMG-IV): sequencing the most valuable type-strain genomes for metagenomic binning, comparative biology and taxonomic classification.</title>
        <authorList>
            <person name="Goeker M."/>
        </authorList>
    </citation>
    <scope>NUCLEOTIDE SEQUENCE [LARGE SCALE GENOMIC DNA]</scope>
    <source>
        <strain evidence="14 15">DSM 28556</strain>
    </source>
</reference>
<dbReference type="GO" id="GO:0046872">
    <property type="term" value="F:metal ion binding"/>
    <property type="evidence" value="ECO:0007669"/>
    <property type="project" value="UniProtKB-KW"/>
</dbReference>
<dbReference type="GO" id="GO:0008661">
    <property type="term" value="F:1-deoxy-D-xylulose-5-phosphate synthase activity"/>
    <property type="evidence" value="ECO:0007669"/>
    <property type="project" value="UniProtKB-EC"/>
</dbReference>
<dbReference type="FunFam" id="3.40.50.970:FF:000129">
    <property type="entry name" value="Transketolase"/>
    <property type="match status" value="1"/>
</dbReference>